<proteinExistence type="inferred from homology"/>
<dbReference type="GO" id="GO:0003723">
    <property type="term" value="F:RNA binding"/>
    <property type="evidence" value="ECO:0007669"/>
    <property type="project" value="UniProtKB-KW"/>
</dbReference>
<dbReference type="InterPro" id="IPR014811">
    <property type="entry name" value="ArgoL1"/>
</dbReference>
<dbReference type="Gene3D" id="2.170.260.10">
    <property type="entry name" value="paz domain"/>
    <property type="match status" value="1"/>
</dbReference>
<dbReference type="Pfam" id="PF08699">
    <property type="entry name" value="ArgoL1"/>
    <property type="match status" value="1"/>
</dbReference>
<dbReference type="GO" id="GO:0006417">
    <property type="term" value="P:regulation of translation"/>
    <property type="evidence" value="ECO:0007669"/>
    <property type="project" value="UniProtKB-KW"/>
</dbReference>
<dbReference type="InterPro" id="IPR003165">
    <property type="entry name" value="Piwi"/>
</dbReference>
<dbReference type="InterPro" id="IPR003100">
    <property type="entry name" value="PAZ_dom"/>
</dbReference>
<keyword evidence="11" id="KW-1185">Reference proteome</keyword>
<dbReference type="PROSITE" id="PS50821">
    <property type="entry name" value="PAZ"/>
    <property type="match status" value="1"/>
</dbReference>
<evidence type="ECO:0000259" key="8">
    <source>
        <dbReference type="PROSITE" id="PS50821"/>
    </source>
</evidence>
<dbReference type="InterPro" id="IPR036085">
    <property type="entry name" value="PAZ_dom_sf"/>
</dbReference>
<evidence type="ECO:0000256" key="7">
    <source>
        <dbReference type="SAM" id="MobiDB-lite"/>
    </source>
</evidence>
<sequence>MTEVVPGTEEAAEPPASPQPSPDVPHNMETEQLTPTKYSIMSRNGVGTLGKQISLLVNLFEVSVNAPDTLFFQYSVAITLEDKRAVESKVIGRKVINRLYQIYSSELGGKRFAYDGGKTLYTAGPLPLNKYEFKVPLEESFRKRAGADGSLCEESKRSKHSFQLKTFMVEISFAAKIPMQSIAVALKGVDSDVNSEDALRVLNTVLRQRAADWQSFFHDDPRNFTDVGAGVTAVSGFHSSFRSTPRGLSLNMDVSTTVIIKPGPVIDFLLSNQQVREPRYIDWEKAKKVLKNLRVQATHRNLEFKISGLSEKPCNQQIFSMKVKNDNGSNEGQTVEITVYEYFVKHCGIDLPSSYYFPCLDVGKPNRPNYLPLELCSLVSLQRYTKALLPMQRASLVEKSRQKPQDRIKILKNAVGNYCYDDDPVLAACGISVDKQLALVEGRVLEAPQTLLQPSHIDYWAVVNFSARCDTSYLSRELIRCGMSKGINIERPHSLVEEEPQLRRSNPVSRVERMFDLLKSKLNREPKLILCVLPERKNCDIYGPWKKKCLSEVGVFTQCISPVKITDQYLNNILLKINSKLGGINSLLAMEHSGHLPLIKDTPTMILGMDVSHRASVRLQASKVEMIDALYKPLENGGDDGIIRLE</sequence>
<dbReference type="Proteomes" id="UP001374535">
    <property type="component" value="Chromosome 7"/>
</dbReference>
<dbReference type="InterPro" id="IPR012337">
    <property type="entry name" value="RNaseH-like_sf"/>
</dbReference>
<gene>
    <name evidence="10" type="ORF">V8G54_022808</name>
</gene>
<protein>
    <submittedName>
        <fullName evidence="10">Uncharacterized protein</fullName>
    </submittedName>
</protein>
<dbReference type="PANTHER" id="PTHR22891">
    <property type="entry name" value="EUKARYOTIC TRANSLATION INITIATION FACTOR 2C"/>
    <property type="match status" value="1"/>
</dbReference>
<feature type="domain" description="PAZ" evidence="8">
    <location>
        <begin position="264"/>
        <end position="380"/>
    </location>
</feature>
<keyword evidence="4" id="KW-0694">RNA-binding</keyword>
<dbReference type="GO" id="GO:0051607">
    <property type="term" value="P:defense response to virus"/>
    <property type="evidence" value="ECO:0007669"/>
    <property type="project" value="UniProtKB-ARBA"/>
</dbReference>
<dbReference type="GO" id="GO:1990904">
    <property type="term" value="C:ribonucleoprotein complex"/>
    <property type="evidence" value="ECO:0007669"/>
    <property type="project" value="UniProtKB-KW"/>
</dbReference>
<evidence type="ECO:0000256" key="5">
    <source>
        <dbReference type="ARBA" id="ARBA00023158"/>
    </source>
</evidence>
<dbReference type="InterPro" id="IPR032474">
    <property type="entry name" value="Argonaute_N"/>
</dbReference>
<organism evidence="10 11">
    <name type="scientific">Vigna mungo</name>
    <name type="common">Black gram</name>
    <name type="synonym">Phaseolus mungo</name>
    <dbReference type="NCBI Taxonomy" id="3915"/>
    <lineage>
        <taxon>Eukaryota</taxon>
        <taxon>Viridiplantae</taxon>
        <taxon>Streptophyta</taxon>
        <taxon>Embryophyta</taxon>
        <taxon>Tracheophyta</taxon>
        <taxon>Spermatophyta</taxon>
        <taxon>Magnoliopsida</taxon>
        <taxon>eudicotyledons</taxon>
        <taxon>Gunneridae</taxon>
        <taxon>Pentapetalae</taxon>
        <taxon>rosids</taxon>
        <taxon>fabids</taxon>
        <taxon>Fabales</taxon>
        <taxon>Fabaceae</taxon>
        <taxon>Papilionoideae</taxon>
        <taxon>50 kb inversion clade</taxon>
        <taxon>NPAAA clade</taxon>
        <taxon>indigoferoid/millettioid clade</taxon>
        <taxon>Phaseoleae</taxon>
        <taxon>Vigna</taxon>
    </lineage>
</organism>
<name>A0AAQ3N3W5_VIGMU</name>
<feature type="region of interest" description="Disordered" evidence="7">
    <location>
        <begin position="1"/>
        <end position="29"/>
    </location>
</feature>
<dbReference type="SUPFAM" id="SSF101690">
    <property type="entry name" value="PAZ domain"/>
    <property type="match status" value="1"/>
</dbReference>
<evidence type="ECO:0000256" key="6">
    <source>
        <dbReference type="ARBA" id="ARBA00023274"/>
    </source>
</evidence>
<dbReference type="CDD" id="cd02846">
    <property type="entry name" value="PAZ_argonaute_like"/>
    <property type="match status" value="1"/>
</dbReference>
<dbReference type="Pfam" id="PF16488">
    <property type="entry name" value="ArgoL2"/>
    <property type="match status" value="1"/>
</dbReference>
<dbReference type="SMART" id="SM00949">
    <property type="entry name" value="PAZ"/>
    <property type="match status" value="1"/>
</dbReference>
<dbReference type="FunFam" id="2.170.260.10:FF:000008">
    <property type="entry name" value="Protein argonaute 7"/>
    <property type="match status" value="1"/>
</dbReference>
<dbReference type="Pfam" id="PF16486">
    <property type="entry name" value="ArgoN"/>
    <property type="match status" value="1"/>
</dbReference>
<evidence type="ECO:0000313" key="10">
    <source>
        <dbReference type="EMBL" id="WVZ02002.1"/>
    </source>
</evidence>
<dbReference type="SMART" id="SM01163">
    <property type="entry name" value="DUF1785"/>
    <property type="match status" value="1"/>
</dbReference>
<evidence type="ECO:0000256" key="3">
    <source>
        <dbReference type="ARBA" id="ARBA00022845"/>
    </source>
</evidence>
<dbReference type="PROSITE" id="PS50822">
    <property type="entry name" value="PIWI"/>
    <property type="match status" value="1"/>
</dbReference>
<evidence type="ECO:0000259" key="9">
    <source>
        <dbReference type="PROSITE" id="PS50822"/>
    </source>
</evidence>
<keyword evidence="3" id="KW-0810">Translation regulation</keyword>
<dbReference type="Pfam" id="PF02170">
    <property type="entry name" value="PAZ"/>
    <property type="match status" value="1"/>
</dbReference>
<dbReference type="InterPro" id="IPR032472">
    <property type="entry name" value="ArgoL2"/>
</dbReference>
<keyword evidence="5" id="KW-0943">RNA-mediated gene silencing</keyword>
<feature type="domain" description="Piwi" evidence="9">
    <location>
        <begin position="528"/>
        <end position="613"/>
    </location>
</feature>
<dbReference type="EMBL" id="CP144694">
    <property type="protein sequence ID" value="WVZ02002.1"/>
    <property type="molecule type" value="Genomic_DNA"/>
</dbReference>
<evidence type="ECO:0000256" key="4">
    <source>
        <dbReference type="ARBA" id="ARBA00022884"/>
    </source>
</evidence>
<evidence type="ECO:0000256" key="1">
    <source>
        <dbReference type="ARBA" id="ARBA00008201"/>
    </source>
</evidence>
<dbReference type="Gene3D" id="3.40.50.2300">
    <property type="match status" value="1"/>
</dbReference>
<comment type="similarity">
    <text evidence="1">Belongs to the argonaute family. Ago subfamily.</text>
</comment>
<dbReference type="SUPFAM" id="SSF53098">
    <property type="entry name" value="Ribonuclease H-like"/>
    <property type="match status" value="1"/>
</dbReference>
<evidence type="ECO:0000313" key="11">
    <source>
        <dbReference type="Proteomes" id="UP001374535"/>
    </source>
</evidence>
<dbReference type="Pfam" id="PF02171">
    <property type="entry name" value="Piwi"/>
    <property type="match status" value="1"/>
</dbReference>
<dbReference type="AlphaFoldDB" id="A0AAQ3N3W5"/>
<keyword evidence="6" id="KW-0687">Ribonucleoprotein</keyword>
<reference evidence="10 11" key="1">
    <citation type="journal article" date="2023" name="Life. Sci Alliance">
        <title>Evolutionary insights into 3D genome organization and epigenetic landscape of Vigna mungo.</title>
        <authorList>
            <person name="Junaid A."/>
            <person name="Singh B."/>
            <person name="Bhatia S."/>
        </authorList>
    </citation>
    <scope>NUCLEOTIDE SEQUENCE [LARGE SCALE GENOMIC DNA]</scope>
    <source>
        <strain evidence="10">Urdbean</strain>
    </source>
</reference>
<accession>A0AAQ3N3W5</accession>
<dbReference type="GO" id="GO:0031047">
    <property type="term" value="P:regulatory ncRNA-mediated gene silencing"/>
    <property type="evidence" value="ECO:0007669"/>
    <property type="project" value="UniProtKB-KW"/>
</dbReference>
<keyword evidence="2" id="KW-0678">Repressor</keyword>
<evidence type="ECO:0000256" key="2">
    <source>
        <dbReference type="ARBA" id="ARBA00022491"/>
    </source>
</evidence>